<dbReference type="EMBL" id="QGNW01000026">
    <property type="protein sequence ID" value="RVX12823.1"/>
    <property type="molecule type" value="Genomic_DNA"/>
</dbReference>
<comment type="caution">
    <text evidence="2">The sequence shown here is derived from an EMBL/GenBank/DDBJ whole genome shotgun (WGS) entry which is preliminary data.</text>
</comment>
<proteinExistence type="predicted"/>
<feature type="compositionally biased region" description="Basic residues" evidence="1">
    <location>
        <begin position="9"/>
        <end position="18"/>
    </location>
</feature>
<evidence type="ECO:0000256" key="1">
    <source>
        <dbReference type="SAM" id="MobiDB-lite"/>
    </source>
</evidence>
<dbReference type="AlphaFoldDB" id="A0A438JV52"/>
<feature type="compositionally biased region" description="Basic and acidic residues" evidence="1">
    <location>
        <begin position="19"/>
        <end position="30"/>
    </location>
</feature>
<evidence type="ECO:0000313" key="3">
    <source>
        <dbReference type="Proteomes" id="UP000288805"/>
    </source>
</evidence>
<feature type="region of interest" description="Disordered" evidence="1">
    <location>
        <begin position="1"/>
        <end position="34"/>
    </location>
</feature>
<dbReference type="Proteomes" id="UP000288805">
    <property type="component" value="Unassembled WGS sequence"/>
</dbReference>
<organism evidence="2 3">
    <name type="scientific">Vitis vinifera</name>
    <name type="common">Grape</name>
    <dbReference type="NCBI Taxonomy" id="29760"/>
    <lineage>
        <taxon>Eukaryota</taxon>
        <taxon>Viridiplantae</taxon>
        <taxon>Streptophyta</taxon>
        <taxon>Embryophyta</taxon>
        <taxon>Tracheophyta</taxon>
        <taxon>Spermatophyta</taxon>
        <taxon>Magnoliopsida</taxon>
        <taxon>eudicotyledons</taxon>
        <taxon>Gunneridae</taxon>
        <taxon>Pentapetalae</taxon>
        <taxon>rosids</taxon>
        <taxon>Vitales</taxon>
        <taxon>Vitaceae</taxon>
        <taxon>Viteae</taxon>
        <taxon>Vitis</taxon>
    </lineage>
</organism>
<sequence length="71" mass="8755">MRWKELKQQKPRQPRIKSKKIEIHEQDSKQKSPPFTFMLTEWQGRQKRDTNRVRRMIKRVSSDMHDVHAQV</sequence>
<reference evidence="2 3" key="1">
    <citation type="journal article" date="2018" name="PLoS Genet.">
        <title>Population sequencing reveals clonal diversity and ancestral inbreeding in the grapevine cultivar Chardonnay.</title>
        <authorList>
            <person name="Roach M.J."/>
            <person name="Johnson D.L."/>
            <person name="Bohlmann J."/>
            <person name="van Vuuren H.J."/>
            <person name="Jones S.J."/>
            <person name="Pretorius I.S."/>
            <person name="Schmidt S.A."/>
            <person name="Borneman A.R."/>
        </authorList>
    </citation>
    <scope>NUCLEOTIDE SEQUENCE [LARGE SCALE GENOMIC DNA]</scope>
    <source>
        <strain evidence="3">cv. Chardonnay</strain>
        <tissue evidence="2">Leaf</tissue>
    </source>
</reference>
<evidence type="ECO:0000313" key="2">
    <source>
        <dbReference type="EMBL" id="RVX12823.1"/>
    </source>
</evidence>
<name>A0A438JV52_VITVI</name>
<gene>
    <name evidence="2" type="ORF">CK203_009951</name>
</gene>
<protein>
    <submittedName>
        <fullName evidence="2">Uncharacterized protein</fullName>
    </submittedName>
</protein>
<accession>A0A438JV52</accession>